<evidence type="ECO:0000313" key="4">
    <source>
        <dbReference type="EMBL" id="MCY9546281.1"/>
    </source>
</evidence>
<evidence type="ECO:0000313" key="6">
    <source>
        <dbReference type="Proteomes" id="UP001527052"/>
    </source>
</evidence>
<dbReference type="GO" id="GO:0004497">
    <property type="term" value="F:monooxygenase activity"/>
    <property type="evidence" value="ECO:0007669"/>
    <property type="project" value="UniProtKB-KW"/>
</dbReference>
<accession>A0A0K9FHD9</accession>
<feature type="domain" description="ABM" evidence="2">
    <location>
        <begin position="2"/>
        <end position="94"/>
    </location>
</feature>
<protein>
    <submittedName>
        <fullName evidence="4">Heme oxygenase</fullName>
    </submittedName>
    <submittedName>
        <fullName evidence="3">Heme-degrading monooxygenase IsdG</fullName>
        <ecNumber evidence="3">1.14.99.3</ecNumber>
    </submittedName>
</protein>
<dbReference type="SUPFAM" id="SSF54909">
    <property type="entry name" value="Dimeric alpha+beta barrel"/>
    <property type="match status" value="1"/>
</dbReference>
<proteinExistence type="predicted"/>
<dbReference type="OrthoDB" id="384737at2"/>
<dbReference type="InterPro" id="IPR011008">
    <property type="entry name" value="Dimeric_a/b-barrel"/>
</dbReference>
<reference evidence="3" key="1">
    <citation type="submission" date="2015-07" db="EMBL/GenBank/DDBJ databases">
        <title>MeaNS - Measles Nucleotide Surveillance Program.</title>
        <authorList>
            <person name="Tran T."/>
            <person name="Druce J."/>
        </authorList>
    </citation>
    <scope>NUCLEOTIDE SEQUENCE</scope>
    <source>
        <strain evidence="3">DSM 23493</strain>
    </source>
</reference>
<evidence type="ECO:0000259" key="2">
    <source>
        <dbReference type="PROSITE" id="PS51725"/>
    </source>
</evidence>
<evidence type="ECO:0000256" key="1">
    <source>
        <dbReference type="SAM" id="MobiDB-lite"/>
    </source>
</evidence>
<organism evidence="3 5">
    <name type="scientific">Lysinibacillus xylanilyticus</name>
    <dbReference type="NCBI Taxonomy" id="582475"/>
    <lineage>
        <taxon>Bacteria</taxon>
        <taxon>Bacillati</taxon>
        <taxon>Bacillota</taxon>
        <taxon>Bacilli</taxon>
        <taxon>Bacillales</taxon>
        <taxon>Bacillaceae</taxon>
        <taxon>Lysinibacillus</taxon>
    </lineage>
</organism>
<feature type="region of interest" description="Disordered" evidence="1">
    <location>
        <begin position="74"/>
        <end position="93"/>
    </location>
</feature>
<keyword evidence="3" id="KW-0560">Oxidoreductase</keyword>
<gene>
    <name evidence="3" type="ORF">ACZ11_00680</name>
    <name evidence="4" type="ORF">M5W82_04905</name>
</gene>
<dbReference type="InterPro" id="IPR007138">
    <property type="entry name" value="ABM_dom"/>
</dbReference>
<name>A0A0K9FHD9_9BACI</name>
<dbReference type="Gene3D" id="3.30.70.100">
    <property type="match status" value="1"/>
</dbReference>
<keyword evidence="6" id="KW-1185">Reference proteome</keyword>
<dbReference type="InterPro" id="IPR050404">
    <property type="entry name" value="Heme-degrading_MO"/>
</dbReference>
<evidence type="ECO:0000313" key="5">
    <source>
        <dbReference type="Proteomes" id="UP000037326"/>
    </source>
</evidence>
<keyword evidence="3" id="KW-0503">Monooxygenase</keyword>
<dbReference type="NCBIfam" id="NF009840">
    <property type="entry name" value="PRK13315.1"/>
    <property type="match status" value="1"/>
</dbReference>
<dbReference type="Proteomes" id="UP001527052">
    <property type="component" value="Unassembled WGS sequence"/>
</dbReference>
<evidence type="ECO:0000313" key="3">
    <source>
        <dbReference type="EMBL" id="KMY33637.1"/>
    </source>
</evidence>
<dbReference type="PATRIC" id="fig|582475.4.peg.3687"/>
<dbReference type="Pfam" id="PF03992">
    <property type="entry name" value="ABM"/>
    <property type="match status" value="1"/>
</dbReference>
<dbReference type="PANTHER" id="PTHR34474:SF4">
    <property type="entry name" value="HEME OXYGENASE (STAPHYLOBILIN-PRODUCING) 1"/>
    <property type="match status" value="1"/>
</dbReference>
<dbReference type="AlphaFoldDB" id="A0A0K9FHD9"/>
<sequence>MIIVTNRIQVKPGFAAKMAPNFTKPGPLQQFEGFHKVEVLVSTDDPTYDEMSVNMYWESKEHFQAWRDSDAFAAAHHRPGQSSEGGKPENSPLIGSKIVIAELASSIEALR</sequence>
<dbReference type="EMBL" id="LFXJ01000002">
    <property type="protein sequence ID" value="KMY33637.1"/>
    <property type="molecule type" value="Genomic_DNA"/>
</dbReference>
<dbReference type="RefSeq" id="WP_049662741.1">
    <property type="nucleotide sequence ID" value="NZ_CP189807.1"/>
</dbReference>
<dbReference type="EC" id="1.14.99.3" evidence="3"/>
<dbReference type="PANTHER" id="PTHR34474">
    <property type="entry name" value="SIGNAL TRANSDUCTION PROTEIN TRAP"/>
    <property type="match status" value="1"/>
</dbReference>
<comment type="caution">
    <text evidence="3">The sequence shown here is derived from an EMBL/GenBank/DDBJ whole genome shotgun (WGS) entry which is preliminary data.</text>
</comment>
<dbReference type="GeneID" id="96596834"/>
<reference evidence="4 6" key="3">
    <citation type="submission" date="2022-05" db="EMBL/GenBank/DDBJ databases">
        <title>Genome Sequencing of Bee-Associated Microbes.</title>
        <authorList>
            <person name="Dunlap C."/>
        </authorList>
    </citation>
    <scope>NUCLEOTIDE SEQUENCE [LARGE SCALE GENOMIC DNA]</scope>
    <source>
        <strain evidence="4 6">NRRL BD-083</strain>
    </source>
</reference>
<dbReference type="PROSITE" id="PS51725">
    <property type="entry name" value="ABM"/>
    <property type="match status" value="1"/>
</dbReference>
<dbReference type="EMBL" id="JAMDLZ010000007">
    <property type="protein sequence ID" value="MCY9546281.1"/>
    <property type="molecule type" value="Genomic_DNA"/>
</dbReference>
<dbReference type="Proteomes" id="UP000037326">
    <property type="component" value="Unassembled WGS sequence"/>
</dbReference>
<reference evidence="5" key="2">
    <citation type="submission" date="2015-07" db="EMBL/GenBank/DDBJ databases">
        <authorList>
            <person name="Liu B."/>
            <person name="Wang J."/>
            <person name="Zhu Y."/>
            <person name="Liu G."/>
            <person name="Chen Q."/>
            <person name="Lan J."/>
            <person name="Che J."/>
            <person name="Ge C."/>
            <person name="Shi H."/>
            <person name="Pan Z."/>
            <person name="Liu X."/>
        </authorList>
    </citation>
    <scope>NUCLEOTIDE SEQUENCE [LARGE SCALE GENOMIC DNA]</scope>
    <source>
        <strain evidence="5">DSM 23493</strain>
    </source>
</reference>